<evidence type="ECO:0000259" key="8">
    <source>
        <dbReference type="Pfam" id="PF04082"/>
    </source>
</evidence>
<dbReference type="AlphaFoldDB" id="A0A194UUR5"/>
<feature type="compositionally biased region" description="Low complexity" evidence="7">
    <location>
        <begin position="259"/>
        <end position="277"/>
    </location>
</feature>
<dbReference type="CDD" id="cd12148">
    <property type="entry name" value="fungal_TF_MHR"/>
    <property type="match status" value="1"/>
</dbReference>
<name>A0A194UUR5_CYTMA</name>
<feature type="region of interest" description="Disordered" evidence="7">
    <location>
        <begin position="505"/>
        <end position="527"/>
    </location>
</feature>
<feature type="compositionally biased region" description="Polar residues" evidence="7">
    <location>
        <begin position="232"/>
        <end position="241"/>
    </location>
</feature>
<evidence type="ECO:0000256" key="2">
    <source>
        <dbReference type="ARBA" id="ARBA00022723"/>
    </source>
</evidence>
<dbReference type="GO" id="GO:0000785">
    <property type="term" value="C:chromatin"/>
    <property type="evidence" value="ECO:0007669"/>
    <property type="project" value="TreeGrafter"/>
</dbReference>
<comment type="subcellular location">
    <subcellularLocation>
        <location evidence="1">Nucleus</location>
    </subcellularLocation>
</comment>
<feature type="domain" description="Xylanolytic transcriptional activator regulatory" evidence="8">
    <location>
        <begin position="618"/>
        <end position="810"/>
    </location>
</feature>
<dbReference type="PANTHER" id="PTHR40626">
    <property type="entry name" value="MIP31509P"/>
    <property type="match status" value="1"/>
</dbReference>
<keyword evidence="3" id="KW-0677">Repeat</keyword>
<dbReference type="InterPro" id="IPR051059">
    <property type="entry name" value="VerF-like"/>
</dbReference>
<evidence type="ECO:0000256" key="4">
    <source>
        <dbReference type="ARBA" id="ARBA00022771"/>
    </source>
</evidence>
<keyword evidence="2" id="KW-0479">Metal-binding</keyword>
<feature type="compositionally biased region" description="Low complexity" evidence="7">
    <location>
        <begin position="312"/>
        <end position="321"/>
    </location>
</feature>
<keyword evidence="5" id="KW-0862">Zinc</keyword>
<sequence>MSSLQSIMNVDEDQHDASTSTPMDKKDKDTATPASGFRSQNPSSSFTPSGHVTRSDQQPSSTYTTPPTTVIAEDSNIARSDQRPTDEGPDSSSAVQKGKRRVETSDPRPRTSTVNTSTASSQPGGSRRQSTTSVDSMDQHGYGSASSSSLGGAGGGGLPPNHPTRPMGSPNPEVPIRLTPITGRVSRAKKGVPVHTCDMCNPPKTFTRAEHLSDQEGDKASRSGGDEERHGSTASGASINLESGIRVGGSLPPPPGFHSNPSGYGGPSTPSSTSEMPPTTPNLGGTPFQQGGSPAPGSTGPTMSPQMRDRFGPSPGSGSSSTYEAGYTLQTGMPLMNNTGSMSSSPEPTTFPHIDFVTPRTMPPLIIATQNLSPSNTLSIDNPPELVPHTECSPWTSASESNYSTPPSRPRYWSDPRSQSTLDWQTNPGMFPAFPTGPQREIHDTHGSIEAVTASHYTTPHFPMSHHLAPAPFQAYGPLIDTSLMTSFADEQAHQSLLDPSIAAHHAVHHRSSSVRSPTPPPTSAQAADTLVTPAPISNRIDPMAQVSRQKELVMGSGGISGNVTMLGGDGSSPSWASNSPGGILTGSGLAGVGGCGNNGMTVTPLPRSVRNAVPGYLEVYWDRFHPFYPLVHPQSVEGAGDDVLKCAMAAMGTQYINSKEDRIRGNQLHEYAWQEAKRCPPWDLHAMQAIILCECFARFRGRKAVVRPSKLFENLYSRVLDHQPTMYTAALGHSTMELQSTNEERWHTWLEAETRRRLLTLCFILDNHASMYQQQPPARNDIDPSIIALTGPSSPLWEAKSADEWAAVLADNPAAGNVQYLPHPNTLTPEEVAGHSYLDQIAILHAETLRLPRRRYSRSAADKNDELDNFSTDDLRTPTTASFGQNFRGTKPEDRIVHLFSKADTKISADVYLALHYTPLHDLLAVSGDSYVFCQKATIHAARALVGFLDRGPDASNGITPYVTCISDYWAMYGGAMGEDEAIAWLRLVSEASQPEQVARMRGRREASAGVVSMVKRRLEADCVGPRSQLYVDAVGVLKKLEEGVNRRWF</sequence>
<feature type="region of interest" description="Disordered" evidence="7">
    <location>
        <begin position="374"/>
        <end position="423"/>
    </location>
</feature>
<evidence type="ECO:0000256" key="7">
    <source>
        <dbReference type="SAM" id="MobiDB-lite"/>
    </source>
</evidence>
<proteinExistence type="predicted"/>
<evidence type="ECO:0000256" key="5">
    <source>
        <dbReference type="ARBA" id="ARBA00022833"/>
    </source>
</evidence>
<dbReference type="Pfam" id="PF04082">
    <property type="entry name" value="Fungal_trans"/>
    <property type="match status" value="1"/>
</dbReference>
<evidence type="ECO:0000313" key="9">
    <source>
        <dbReference type="EMBL" id="KUI55445.1"/>
    </source>
</evidence>
<reference evidence="10" key="1">
    <citation type="submission" date="2014-12" db="EMBL/GenBank/DDBJ databases">
        <title>Genome Sequence of Valsa Canker Pathogens Uncovers a Specific Adaption of Colonization on Woody Bark.</title>
        <authorList>
            <person name="Yin Z."/>
            <person name="Liu H."/>
            <person name="Gao X."/>
            <person name="Li Z."/>
            <person name="Song N."/>
            <person name="Ke X."/>
            <person name="Dai Q."/>
            <person name="Wu Y."/>
            <person name="Sun Y."/>
            <person name="Xu J.-R."/>
            <person name="Kang Z.K."/>
            <person name="Wang L."/>
            <person name="Huang L."/>
        </authorList>
    </citation>
    <scope>NUCLEOTIDE SEQUENCE [LARGE SCALE GENOMIC DNA]</scope>
    <source>
        <strain evidence="10">SXYL134</strain>
    </source>
</reference>
<dbReference type="GO" id="GO:0006351">
    <property type="term" value="P:DNA-templated transcription"/>
    <property type="evidence" value="ECO:0007669"/>
    <property type="project" value="InterPro"/>
</dbReference>
<organism evidence="9 10">
    <name type="scientific">Cytospora mali</name>
    <name type="common">Apple Valsa canker fungus</name>
    <name type="synonym">Valsa mali</name>
    <dbReference type="NCBI Taxonomy" id="578113"/>
    <lineage>
        <taxon>Eukaryota</taxon>
        <taxon>Fungi</taxon>
        <taxon>Dikarya</taxon>
        <taxon>Ascomycota</taxon>
        <taxon>Pezizomycotina</taxon>
        <taxon>Sordariomycetes</taxon>
        <taxon>Sordariomycetidae</taxon>
        <taxon>Diaporthales</taxon>
        <taxon>Cytosporaceae</taxon>
        <taxon>Cytospora</taxon>
    </lineage>
</organism>
<gene>
    <name evidence="9" type="ORF">VP1G_02738</name>
</gene>
<keyword evidence="6" id="KW-0539">Nucleus</keyword>
<feature type="compositionally biased region" description="Basic and acidic residues" evidence="7">
    <location>
        <begin position="207"/>
        <end position="231"/>
    </location>
</feature>
<feature type="compositionally biased region" description="Polar residues" evidence="7">
    <location>
        <begin position="110"/>
        <end position="136"/>
    </location>
</feature>
<dbReference type="GO" id="GO:0005634">
    <property type="term" value="C:nucleus"/>
    <property type="evidence" value="ECO:0007669"/>
    <property type="project" value="UniProtKB-SubCell"/>
</dbReference>
<feature type="compositionally biased region" description="Low complexity" evidence="7">
    <location>
        <begin position="291"/>
        <end position="305"/>
    </location>
</feature>
<keyword evidence="4" id="KW-0863">Zinc-finger</keyword>
<dbReference type="InterPro" id="IPR007219">
    <property type="entry name" value="XnlR_reg_dom"/>
</dbReference>
<dbReference type="GO" id="GO:0000978">
    <property type="term" value="F:RNA polymerase II cis-regulatory region sequence-specific DNA binding"/>
    <property type="evidence" value="ECO:0007669"/>
    <property type="project" value="InterPro"/>
</dbReference>
<protein>
    <submittedName>
        <fullName evidence="9">Zinc finger protein zas1</fullName>
    </submittedName>
</protein>
<dbReference type="GO" id="GO:0000981">
    <property type="term" value="F:DNA-binding transcription factor activity, RNA polymerase II-specific"/>
    <property type="evidence" value="ECO:0007669"/>
    <property type="project" value="InterPro"/>
</dbReference>
<feature type="region of interest" description="Disordered" evidence="7">
    <location>
        <begin position="1"/>
        <end position="325"/>
    </location>
</feature>
<feature type="compositionally biased region" description="Polar residues" evidence="7">
    <location>
        <begin position="37"/>
        <end position="58"/>
    </location>
</feature>
<evidence type="ECO:0000256" key="3">
    <source>
        <dbReference type="ARBA" id="ARBA00022737"/>
    </source>
</evidence>
<evidence type="ECO:0000313" key="10">
    <source>
        <dbReference type="Proteomes" id="UP000078576"/>
    </source>
</evidence>
<evidence type="ECO:0000256" key="6">
    <source>
        <dbReference type="ARBA" id="ARBA00023242"/>
    </source>
</evidence>
<dbReference type="Proteomes" id="UP000078576">
    <property type="component" value="Unassembled WGS sequence"/>
</dbReference>
<feature type="compositionally biased region" description="Polar residues" evidence="7">
    <location>
        <begin position="393"/>
        <end position="406"/>
    </location>
</feature>
<accession>A0A194UUR5</accession>
<dbReference type="GO" id="GO:0008270">
    <property type="term" value="F:zinc ion binding"/>
    <property type="evidence" value="ECO:0007669"/>
    <property type="project" value="UniProtKB-KW"/>
</dbReference>
<dbReference type="EMBL" id="KN714680">
    <property type="protein sequence ID" value="KUI55445.1"/>
    <property type="molecule type" value="Genomic_DNA"/>
</dbReference>
<keyword evidence="10" id="KW-1185">Reference proteome</keyword>
<dbReference type="PANTHER" id="PTHR40626:SF30">
    <property type="entry name" value="FINGER DOMAIN PROTEIN, PUTATIVE (AFU_ORTHOLOGUE AFUA_4G13600)-RELATED"/>
    <property type="match status" value="1"/>
</dbReference>
<dbReference type="OrthoDB" id="6077919at2759"/>
<dbReference type="STRING" id="694573.A0A194UUR5"/>
<evidence type="ECO:0000256" key="1">
    <source>
        <dbReference type="ARBA" id="ARBA00004123"/>
    </source>
</evidence>
<feature type="compositionally biased region" description="Low complexity" evidence="7">
    <location>
        <begin position="59"/>
        <end position="69"/>
    </location>
</feature>